<dbReference type="Pfam" id="PF13472">
    <property type="entry name" value="Lipase_GDSL_2"/>
    <property type="match status" value="1"/>
</dbReference>
<name>A0A517S879_9PLAN</name>
<protein>
    <submittedName>
        <fullName evidence="3">GDSL-like Lipase/Acylhydrolase</fullName>
    </submittedName>
</protein>
<reference evidence="3 4" key="1">
    <citation type="submission" date="2019-02" db="EMBL/GenBank/DDBJ databases">
        <title>Deep-cultivation of Planctomycetes and their phenomic and genomic characterization uncovers novel biology.</title>
        <authorList>
            <person name="Wiegand S."/>
            <person name="Jogler M."/>
            <person name="Boedeker C."/>
            <person name="Pinto D."/>
            <person name="Vollmers J."/>
            <person name="Rivas-Marin E."/>
            <person name="Kohn T."/>
            <person name="Peeters S.H."/>
            <person name="Heuer A."/>
            <person name="Rast P."/>
            <person name="Oberbeckmann S."/>
            <person name="Bunk B."/>
            <person name="Jeske O."/>
            <person name="Meyerdierks A."/>
            <person name="Storesund J.E."/>
            <person name="Kallscheuer N."/>
            <person name="Luecker S."/>
            <person name="Lage O.M."/>
            <person name="Pohl T."/>
            <person name="Merkel B.J."/>
            <person name="Hornburger P."/>
            <person name="Mueller R.-W."/>
            <person name="Bruemmer F."/>
            <person name="Labrenz M."/>
            <person name="Spormann A.M."/>
            <person name="Op den Camp H."/>
            <person name="Overmann J."/>
            <person name="Amann R."/>
            <person name="Jetten M.S.M."/>
            <person name="Mascher T."/>
            <person name="Medema M.H."/>
            <person name="Devos D.P."/>
            <person name="Kaster A.-K."/>
            <person name="Ovreas L."/>
            <person name="Rohde M."/>
            <person name="Galperin M.Y."/>
            <person name="Jogler C."/>
        </authorList>
    </citation>
    <scope>NUCLEOTIDE SEQUENCE [LARGE SCALE GENOMIC DNA]</scope>
    <source>
        <strain evidence="3 4">Pan44</strain>
    </source>
</reference>
<dbReference type="InterPro" id="IPR036514">
    <property type="entry name" value="SGNH_hydro_sf"/>
</dbReference>
<accession>A0A517S879</accession>
<dbReference type="EMBL" id="CP036271">
    <property type="protein sequence ID" value="QDT52329.1"/>
    <property type="molecule type" value="Genomic_DNA"/>
</dbReference>
<evidence type="ECO:0000313" key="4">
    <source>
        <dbReference type="Proteomes" id="UP000315700"/>
    </source>
</evidence>
<dbReference type="RefSeq" id="WP_145026611.1">
    <property type="nucleotide sequence ID" value="NZ_CP036271.1"/>
</dbReference>
<gene>
    <name evidence="3" type="ORF">Pan44_03380</name>
</gene>
<dbReference type="SUPFAM" id="SSF52266">
    <property type="entry name" value="SGNH hydrolase"/>
    <property type="match status" value="1"/>
</dbReference>
<evidence type="ECO:0000256" key="1">
    <source>
        <dbReference type="SAM" id="SignalP"/>
    </source>
</evidence>
<sequence precursor="true">MLRREFLSLLVLAAASSTSFAQNQPARPRAAAAPNPAYAQITDDPALPRVLLIGDSISIGYTLPLREALKGKANLHRPATNCGPSNRGVANLESWLKAGGSDKWDVIQFNHGLHDIRHFSDPENKKPVGADEGHRQVLEEEYEKNLRTIVARLKKTGAKLIWRNTTPVPEGSNGRVTGDEVRYNEIAKKVMDENQIPIDDMYTFCLPRLKEIQKPKDVHFTEAGSKVLAEETAKMIVAALPKPAAKK</sequence>
<dbReference type="InterPro" id="IPR013830">
    <property type="entry name" value="SGNH_hydro"/>
</dbReference>
<keyword evidence="1" id="KW-0732">Signal</keyword>
<dbReference type="Gene3D" id="3.40.50.1110">
    <property type="entry name" value="SGNH hydrolase"/>
    <property type="match status" value="1"/>
</dbReference>
<dbReference type="KEGG" id="ccos:Pan44_03380"/>
<dbReference type="CDD" id="cd00229">
    <property type="entry name" value="SGNH_hydrolase"/>
    <property type="match status" value="1"/>
</dbReference>
<dbReference type="PANTHER" id="PTHR30383:SF26">
    <property type="entry name" value="SGNH HYDROLASE-TYPE ESTERASE DOMAIN-CONTAINING PROTEIN"/>
    <property type="match status" value="1"/>
</dbReference>
<keyword evidence="3" id="KW-0378">Hydrolase</keyword>
<organism evidence="3 4">
    <name type="scientific">Caulifigura coniformis</name>
    <dbReference type="NCBI Taxonomy" id="2527983"/>
    <lineage>
        <taxon>Bacteria</taxon>
        <taxon>Pseudomonadati</taxon>
        <taxon>Planctomycetota</taxon>
        <taxon>Planctomycetia</taxon>
        <taxon>Planctomycetales</taxon>
        <taxon>Planctomycetaceae</taxon>
        <taxon>Caulifigura</taxon>
    </lineage>
</organism>
<dbReference type="PANTHER" id="PTHR30383">
    <property type="entry name" value="THIOESTERASE 1/PROTEASE 1/LYSOPHOSPHOLIPASE L1"/>
    <property type="match status" value="1"/>
</dbReference>
<keyword evidence="4" id="KW-1185">Reference proteome</keyword>
<dbReference type="GO" id="GO:0004622">
    <property type="term" value="F:phosphatidylcholine lysophospholipase activity"/>
    <property type="evidence" value="ECO:0007669"/>
    <property type="project" value="TreeGrafter"/>
</dbReference>
<dbReference type="OrthoDB" id="9815670at2"/>
<dbReference type="AlphaFoldDB" id="A0A517S879"/>
<dbReference type="InParanoid" id="A0A517S879"/>
<feature type="domain" description="SGNH hydrolase-type esterase" evidence="2">
    <location>
        <begin position="52"/>
        <end position="226"/>
    </location>
</feature>
<proteinExistence type="predicted"/>
<feature type="chain" id="PRO_5022006708" evidence="1">
    <location>
        <begin position="22"/>
        <end position="247"/>
    </location>
</feature>
<evidence type="ECO:0000259" key="2">
    <source>
        <dbReference type="Pfam" id="PF13472"/>
    </source>
</evidence>
<dbReference type="InterPro" id="IPR051532">
    <property type="entry name" value="Ester_Hydrolysis_Enzymes"/>
</dbReference>
<evidence type="ECO:0000313" key="3">
    <source>
        <dbReference type="EMBL" id="QDT52329.1"/>
    </source>
</evidence>
<dbReference type="Proteomes" id="UP000315700">
    <property type="component" value="Chromosome"/>
</dbReference>
<feature type="signal peptide" evidence="1">
    <location>
        <begin position="1"/>
        <end position="21"/>
    </location>
</feature>